<comment type="caution">
    <text evidence="1">The sequence shown here is derived from an EMBL/GenBank/DDBJ whole genome shotgun (WGS) entry which is preliminary data.</text>
</comment>
<sequence>MQPWTVDEVRKAIKKMKAGKATVIINTLSRRRSREAKTHSALEPAKVNELDAVALALEDIITGITGGDLTADEVKRALQRVLSMNAFMNPNAKHTEVIAEEVELADNLDMSRQRGATREFAPPAPLCDEVYEVIASHDGVEQRDVHSFEDDDYSVERSRELMDELRMALAGRAVEFAARERKALAAFYGVSDTELEALEESLEREQPPADVAHAENQTDTLYESSAQGEELDDEWTSSVTSFAQNRARTLPSDLLSALRMRSVAEEVIGDVDD</sequence>
<dbReference type="AlphaFoldDB" id="A0A016W3P5"/>
<name>A0A016W3P5_9BILA</name>
<proteinExistence type="predicted"/>
<dbReference type="Proteomes" id="UP000024635">
    <property type="component" value="Unassembled WGS sequence"/>
</dbReference>
<protein>
    <submittedName>
        <fullName evidence="1">Uncharacterized protein</fullName>
    </submittedName>
</protein>
<organism evidence="1 2">
    <name type="scientific">Ancylostoma ceylanicum</name>
    <dbReference type="NCBI Taxonomy" id="53326"/>
    <lineage>
        <taxon>Eukaryota</taxon>
        <taxon>Metazoa</taxon>
        <taxon>Ecdysozoa</taxon>
        <taxon>Nematoda</taxon>
        <taxon>Chromadorea</taxon>
        <taxon>Rhabditida</taxon>
        <taxon>Rhabditina</taxon>
        <taxon>Rhabditomorpha</taxon>
        <taxon>Strongyloidea</taxon>
        <taxon>Ancylostomatidae</taxon>
        <taxon>Ancylostomatinae</taxon>
        <taxon>Ancylostoma</taxon>
    </lineage>
</organism>
<keyword evidence="2" id="KW-1185">Reference proteome</keyword>
<dbReference type="EMBL" id="JARK01001337">
    <property type="protein sequence ID" value="EYC34275.1"/>
    <property type="molecule type" value="Genomic_DNA"/>
</dbReference>
<evidence type="ECO:0000313" key="1">
    <source>
        <dbReference type="EMBL" id="EYC34275.1"/>
    </source>
</evidence>
<accession>A0A016W3P5</accession>
<evidence type="ECO:0000313" key="2">
    <source>
        <dbReference type="Proteomes" id="UP000024635"/>
    </source>
</evidence>
<dbReference type="OrthoDB" id="5847802at2759"/>
<reference evidence="2" key="1">
    <citation type="journal article" date="2015" name="Nat. Genet.">
        <title>The genome and transcriptome of the zoonotic hookworm Ancylostoma ceylanicum identify infection-specific gene families.</title>
        <authorList>
            <person name="Schwarz E.M."/>
            <person name="Hu Y."/>
            <person name="Antoshechkin I."/>
            <person name="Miller M.M."/>
            <person name="Sternberg P.W."/>
            <person name="Aroian R.V."/>
        </authorList>
    </citation>
    <scope>NUCLEOTIDE SEQUENCE</scope>
    <source>
        <strain evidence="2">HY135</strain>
    </source>
</reference>
<gene>
    <name evidence="1" type="primary">Acey_s0001.g336</name>
    <name evidence="1" type="ORF">Y032_0001g336</name>
</gene>